<evidence type="ECO:0000313" key="2">
    <source>
        <dbReference type="Proteomes" id="UP000410492"/>
    </source>
</evidence>
<dbReference type="Proteomes" id="UP000410492">
    <property type="component" value="Unassembled WGS sequence"/>
</dbReference>
<sequence length="232" mass="26489">LFGVPEGDTRILPDTIANFISAKFKLEVTAGDINFCYRMGSSAQADRKGKRSRPVAVYFVNRWLRDKIFFSKSNLKGSGVVLSEILTENALQLYKQTKTILGAKNVWTWRGDFNIDLLDFESAKAKYVSDIIESFGMKQLIKQPTRITANTATLIDYIIVSNEEIVRDVATIHAAEVSDHELVYCIIDVNVKQKQTFVTVRNFKKLNYEQFKSDLQSIPWRNIYDINDADSK</sequence>
<dbReference type="GO" id="GO:0031012">
    <property type="term" value="C:extracellular matrix"/>
    <property type="evidence" value="ECO:0007669"/>
    <property type="project" value="TreeGrafter"/>
</dbReference>
<dbReference type="SUPFAM" id="SSF56219">
    <property type="entry name" value="DNase I-like"/>
    <property type="match status" value="1"/>
</dbReference>
<reference evidence="1 2" key="1">
    <citation type="submission" date="2019-01" db="EMBL/GenBank/DDBJ databases">
        <authorList>
            <person name="Sayadi A."/>
        </authorList>
    </citation>
    <scope>NUCLEOTIDE SEQUENCE [LARGE SCALE GENOMIC DNA]</scope>
</reference>
<dbReference type="Gene3D" id="3.60.10.10">
    <property type="entry name" value="Endonuclease/exonuclease/phosphatase"/>
    <property type="match status" value="1"/>
</dbReference>
<name>A0A653BIB6_CALMS</name>
<dbReference type="InterPro" id="IPR036691">
    <property type="entry name" value="Endo/exonu/phosph_ase_sf"/>
</dbReference>
<dbReference type="PANTHER" id="PTHR33395">
    <property type="entry name" value="TRANSCRIPTASE, PUTATIVE-RELATED-RELATED"/>
    <property type="match status" value="1"/>
</dbReference>
<keyword evidence="2" id="KW-1185">Reference proteome</keyword>
<protein>
    <recommendedName>
        <fullName evidence="3">Endonuclease/exonuclease/phosphatase domain-containing protein</fullName>
    </recommendedName>
</protein>
<dbReference type="GO" id="GO:0007508">
    <property type="term" value="P:larval heart development"/>
    <property type="evidence" value="ECO:0007669"/>
    <property type="project" value="TreeGrafter"/>
</dbReference>
<feature type="non-terminal residue" evidence="1">
    <location>
        <position position="232"/>
    </location>
</feature>
<accession>A0A653BIB6</accession>
<gene>
    <name evidence="1" type="ORF">CALMAC_LOCUS1240</name>
</gene>
<dbReference type="EMBL" id="CAACVG010001434">
    <property type="protein sequence ID" value="VEN35302.1"/>
    <property type="molecule type" value="Genomic_DNA"/>
</dbReference>
<evidence type="ECO:0008006" key="3">
    <source>
        <dbReference type="Google" id="ProtNLM"/>
    </source>
</evidence>
<organism evidence="1 2">
    <name type="scientific">Callosobruchus maculatus</name>
    <name type="common">Southern cowpea weevil</name>
    <name type="synonym">Pulse bruchid</name>
    <dbReference type="NCBI Taxonomy" id="64391"/>
    <lineage>
        <taxon>Eukaryota</taxon>
        <taxon>Metazoa</taxon>
        <taxon>Ecdysozoa</taxon>
        <taxon>Arthropoda</taxon>
        <taxon>Hexapoda</taxon>
        <taxon>Insecta</taxon>
        <taxon>Pterygota</taxon>
        <taxon>Neoptera</taxon>
        <taxon>Endopterygota</taxon>
        <taxon>Coleoptera</taxon>
        <taxon>Polyphaga</taxon>
        <taxon>Cucujiformia</taxon>
        <taxon>Chrysomeloidea</taxon>
        <taxon>Chrysomelidae</taxon>
        <taxon>Bruchinae</taxon>
        <taxon>Bruchini</taxon>
        <taxon>Callosobruchus</taxon>
    </lineage>
</organism>
<feature type="non-terminal residue" evidence="1">
    <location>
        <position position="1"/>
    </location>
</feature>
<dbReference type="AlphaFoldDB" id="A0A653BIB6"/>
<proteinExistence type="predicted"/>
<dbReference type="GO" id="GO:0061343">
    <property type="term" value="P:cell adhesion involved in heart morphogenesis"/>
    <property type="evidence" value="ECO:0007669"/>
    <property type="project" value="TreeGrafter"/>
</dbReference>
<dbReference type="PANTHER" id="PTHR33395:SF22">
    <property type="entry name" value="REVERSE TRANSCRIPTASE DOMAIN-CONTAINING PROTEIN"/>
    <property type="match status" value="1"/>
</dbReference>
<evidence type="ECO:0000313" key="1">
    <source>
        <dbReference type="EMBL" id="VEN35302.1"/>
    </source>
</evidence>
<dbReference type="OrthoDB" id="6747853at2759"/>